<accession>A0ABW4FBT6</accession>
<evidence type="ECO:0000313" key="2">
    <source>
        <dbReference type="EMBL" id="MFD1524049.1"/>
    </source>
</evidence>
<feature type="compositionally biased region" description="Low complexity" evidence="1">
    <location>
        <begin position="324"/>
        <end position="335"/>
    </location>
</feature>
<sequence>MAQSAGGWEGSAADASRAAMTPLGQWALDAANDAKITAQAVTSQGEQARELRNAMPEPNAAQLDAEYERALTDPTYIFHGLDDLQAAEQESANRAARAVDLMNGYTNNSYENRRHMDYWTLPPQVTVEASGSAPAPVGGVAGPGGGGFAGGGGALAGAEIAPASASAVAAGTTAMPTVGAAAPGGIGPGGPLPGAASGAVGSSGGVGSGVVPPPIVPSAGGIPVRSPGQEGAGRLGAGPPGDRSTGAGSSVPVTPGARPGVRQVLPSPSPRAGTQPSWRDLVSARPGSEPGAARPWPRGDEERRVPPPAGSRTVGEITGRGPGAERAAAAAEPGARTGGAGRATTTGHPGLYPPMTAGPVAGNGQERRRPDYLVDDTDAFADDRWFTSAVIGADDPLPPC</sequence>
<dbReference type="RefSeq" id="WP_344724209.1">
    <property type="nucleotide sequence ID" value="NZ_BAAAUS010000024.1"/>
</dbReference>
<gene>
    <name evidence="2" type="ORF">ACFSJD_41645</name>
</gene>
<comment type="caution">
    <text evidence="2">The sequence shown here is derived from an EMBL/GenBank/DDBJ whole genome shotgun (WGS) entry which is preliminary data.</text>
</comment>
<dbReference type="Proteomes" id="UP001597114">
    <property type="component" value="Unassembled WGS sequence"/>
</dbReference>
<feature type="region of interest" description="Disordered" evidence="1">
    <location>
        <begin position="211"/>
        <end position="370"/>
    </location>
</feature>
<protein>
    <recommendedName>
        <fullName evidence="4">PPE family protein</fullName>
    </recommendedName>
</protein>
<dbReference type="Gene3D" id="1.20.1260.20">
    <property type="entry name" value="PPE superfamily"/>
    <property type="match status" value="1"/>
</dbReference>
<evidence type="ECO:0000313" key="3">
    <source>
        <dbReference type="Proteomes" id="UP001597114"/>
    </source>
</evidence>
<dbReference type="SUPFAM" id="SSF140459">
    <property type="entry name" value="PE/PPE dimer-like"/>
    <property type="match status" value="1"/>
</dbReference>
<feature type="compositionally biased region" description="Gly residues" evidence="1">
    <location>
        <begin position="230"/>
        <end position="239"/>
    </location>
</feature>
<name>A0ABW4FBT6_9PSEU</name>
<keyword evidence="3" id="KW-1185">Reference proteome</keyword>
<reference evidence="3" key="1">
    <citation type="journal article" date="2019" name="Int. J. Syst. Evol. Microbiol.">
        <title>The Global Catalogue of Microorganisms (GCM) 10K type strain sequencing project: providing services to taxonomists for standard genome sequencing and annotation.</title>
        <authorList>
            <consortium name="The Broad Institute Genomics Platform"/>
            <consortium name="The Broad Institute Genome Sequencing Center for Infectious Disease"/>
            <person name="Wu L."/>
            <person name="Ma J."/>
        </authorList>
    </citation>
    <scope>NUCLEOTIDE SEQUENCE [LARGE SCALE GENOMIC DNA]</scope>
    <source>
        <strain evidence="3">CCM 7043</strain>
    </source>
</reference>
<dbReference type="EMBL" id="JBHUCO010000075">
    <property type="protein sequence ID" value="MFD1524049.1"/>
    <property type="molecule type" value="Genomic_DNA"/>
</dbReference>
<proteinExistence type="predicted"/>
<evidence type="ECO:0008006" key="4">
    <source>
        <dbReference type="Google" id="ProtNLM"/>
    </source>
</evidence>
<dbReference type="InterPro" id="IPR038332">
    <property type="entry name" value="PPE_sf"/>
</dbReference>
<organism evidence="2 3">
    <name type="scientific">Pseudonocardia yunnanensis</name>
    <dbReference type="NCBI Taxonomy" id="58107"/>
    <lineage>
        <taxon>Bacteria</taxon>
        <taxon>Bacillati</taxon>
        <taxon>Actinomycetota</taxon>
        <taxon>Actinomycetes</taxon>
        <taxon>Pseudonocardiales</taxon>
        <taxon>Pseudonocardiaceae</taxon>
        <taxon>Pseudonocardia</taxon>
    </lineage>
</organism>
<evidence type="ECO:0000256" key="1">
    <source>
        <dbReference type="SAM" id="MobiDB-lite"/>
    </source>
</evidence>